<proteinExistence type="predicted"/>
<dbReference type="InterPro" id="IPR029063">
    <property type="entry name" value="SAM-dependent_MTases_sf"/>
</dbReference>
<accession>A0A1G1KQ08</accession>
<feature type="transmembrane region" description="Helical" evidence="1">
    <location>
        <begin position="269"/>
        <end position="291"/>
    </location>
</feature>
<evidence type="ECO:0000313" key="2">
    <source>
        <dbReference type="EMBL" id="OGW95034.1"/>
    </source>
</evidence>
<evidence type="ECO:0000256" key="1">
    <source>
        <dbReference type="SAM" id="Phobius"/>
    </source>
</evidence>
<dbReference type="EMBL" id="MHFR01000069">
    <property type="protein sequence ID" value="OGW95034.1"/>
    <property type="molecule type" value="Genomic_DNA"/>
</dbReference>
<keyword evidence="1" id="KW-0812">Transmembrane</keyword>
<reference evidence="2 3" key="1">
    <citation type="journal article" date="2016" name="Nat. Commun.">
        <title>Thousands of microbial genomes shed light on interconnected biogeochemical processes in an aquifer system.</title>
        <authorList>
            <person name="Anantharaman K."/>
            <person name="Brown C.T."/>
            <person name="Hug L.A."/>
            <person name="Sharon I."/>
            <person name="Castelle C.J."/>
            <person name="Probst A.J."/>
            <person name="Thomas B.C."/>
            <person name="Singh A."/>
            <person name="Wilkins M.J."/>
            <person name="Karaoz U."/>
            <person name="Brodie E.L."/>
            <person name="Williams K.H."/>
            <person name="Hubbard S.S."/>
            <person name="Banfield J.F."/>
        </authorList>
    </citation>
    <scope>NUCLEOTIDE SEQUENCE [LARGE SCALE GENOMIC DNA]</scope>
</reference>
<dbReference type="Gene3D" id="3.40.50.150">
    <property type="entry name" value="Vaccinia Virus protein VP39"/>
    <property type="match status" value="1"/>
</dbReference>
<evidence type="ECO:0000313" key="3">
    <source>
        <dbReference type="Proteomes" id="UP000178187"/>
    </source>
</evidence>
<gene>
    <name evidence="2" type="ORF">A3G33_05215</name>
</gene>
<keyword evidence="1" id="KW-1133">Transmembrane helix</keyword>
<protein>
    <recommendedName>
        <fullName evidence="4">Methyltransferase type 12</fullName>
    </recommendedName>
</protein>
<sequence>MKQSKCPICQSNDIDILISEAPDHVTGHLFQILSCQSCKFCFTDPIPDHMEIYYPDKYRAYGPFTAGIMKIFYRHRVRKWTRMIGRPGNVLEVGCGSGLMLEAFKRRGWSEVGIERTESIAEQVRSTLGLNVVAGGIENIKQEPHFDLIVLYNVLEHLPQPLNILKECVLRLAADGLLIVNVQNIDSWQARFGGALWQHLDPPRHFSHFAPQSLRRALERVGFNTYNITFVSFEHDPFGWVQTTLNKIMNRPNILTRYLMGIETFNLKVFLSFLFAAIMIIPAMVLSMLSWQFKKGALMQFIATRKIKLAEQTQ</sequence>
<organism evidence="2 3">
    <name type="scientific">Candidatus Danuiimicrobium aquiferis</name>
    <dbReference type="NCBI Taxonomy" id="1801832"/>
    <lineage>
        <taxon>Bacteria</taxon>
        <taxon>Pseudomonadati</taxon>
        <taxon>Candidatus Omnitrophota</taxon>
        <taxon>Candidatus Danuiimicrobium</taxon>
    </lineage>
</organism>
<dbReference type="PANTHER" id="PTHR43861">
    <property type="entry name" value="TRANS-ACONITATE 2-METHYLTRANSFERASE-RELATED"/>
    <property type="match status" value="1"/>
</dbReference>
<dbReference type="AlphaFoldDB" id="A0A1G1KQ08"/>
<dbReference type="Proteomes" id="UP000178187">
    <property type="component" value="Unassembled WGS sequence"/>
</dbReference>
<evidence type="ECO:0008006" key="4">
    <source>
        <dbReference type="Google" id="ProtNLM"/>
    </source>
</evidence>
<dbReference type="SUPFAM" id="SSF53335">
    <property type="entry name" value="S-adenosyl-L-methionine-dependent methyltransferases"/>
    <property type="match status" value="1"/>
</dbReference>
<dbReference type="Pfam" id="PF13489">
    <property type="entry name" value="Methyltransf_23"/>
    <property type="match status" value="1"/>
</dbReference>
<name>A0A1G1KQ08_9BACT</name>
<comment type="caution">
    <text evidence="2">The sequence shown here is derived from an EMBL/GenBank/DDBJ whole genome shotgun (WGS) entry which is preliminary data.</text>
</comment>
<keyword evidence="1" id="KW-0472">Membrane</keyword>
<dbReference type="CDD" id="cd02440">
    <property type="entry name" value="AdoMet_MTases"/>
    <property type="match status" value="1"/>
</dbReference>